<protein>
    <submittedName>
        <fullName evidence="1">Uncharacterized protein</fullName>
    </submittedName>
</protein>
<dbReference type="EMBL" id="OZ020099">
    <property type="protein sequence ID" value="CAK9272204.1"/>
    <property type="molecule type" value="Genomic_DNA"/>
</dbReference>
<dbReference type="InterPro" id="IPR000300">
    <property type="entry name" value="IPPc"/>
</dbReference>
<keyword evidence="2" id="KW-1185">Reference proteome</keyword>
<dbReference type="SUPFAM" id="SSF56219">
    <property type="entry name" value="DNase I-like"/>
    <property type="match status" value="1"/>
</dbReference>
<reference evidence="1" key="1">
    <citation type="submission" date="2024-02" db="EMBL/GenBank/DDBJ databases">
        <authorList>
            <consortium name="ELIXIR-Norway"/>
            <consortium name="Elixir Norway"/>
        </authorList>
    </citation>
    <scope>NUCLEOTIDE SEQUENCE</scope>
</reference>
<evidence type="ECO:0000313" key="1">
    <source>
        <dbReference type="EMBL" id="CAK9272204.1"/>
    </source>
</evidence>
<accession>A0ABP0X0U9</accession>
<proteinExistence type="predicted"/>
<gene>
    <name evidence="1" type="ORF">CSSPJE1EN1_LOCUS17682</name>
</gene>
<dbReference type="InterPro" id="IPR036691">
    <property type="entry name" value="Endo/exonu/phosph_ase_sf"/>
</dbReference>
<dbReference type="PANTHER" id="PTHR11200:SF275">
    <property type="entry name" value="LD06095P"/>
    <property type="match status" value="1"/>
</dbReference>
<evidence type="ECO:0000313" key="2">
    <source>
        <dbReference type="Proteomes" id="UP001497444"/>
    </source>
</evidence>
<organism evidence="1 2">
    <name type="scientific">Sphagnum jensenii</name>
    <dbReference type="NCBI Taxonomy" id="128206"/>
    <lineage>
        <taxon>Eukaryota</taxon>
        <taxon>Viridiplantae</taxon>
        <taxon>Streptophyta</taxon>
        <taxon>Embryophyta</taxon>
        <taxon>Bryophyta</taxon>
        <taxon>Sphagnophytina</taxon>
        <taxon>Sphagnopsida</taxon>
        <taxon>Sphagnales</taxon>
        <taxon>Sphagnaceae</taxon>
        <taxon>Sphagnum</taxon>
    </lineage>
</organism>
<dbReference type="PANTHER" id="PTHR11200">
    <property type="entry name" value="INOSITOL 5-PHOSPHATASE"/>
    <property type="match status" value="1"/>
</dbReference>
<dbReference type="Proteomes" id="UP001497444">
    <property type="component" value="Chromosome 4"/>
</dbReference>
<sequence length="452" mass="50633">MGNRCSGLCEGFITPHQRLRTCRARGSHSLSEGFLDSETVKLLMIPEKENCTTATEVDVTHCTKKLCHGIQLESRVIDPRLLELCTQKIVRMPFTVSQLNGSSASGLDQRGPLNREGHRDLLTETKSTPLKMQPTSGRRVVPELHFYIVTWNMNSKPPLNSLENILDVVGEKYDFYVIGFQEAPNFSAEALITQALGDTYCCVAAAILTSLQLFVFAKKSLQPHITGPRVDKVGVGGFGTVVGRQKGAAAVAFYYKKVSLLFITSHLSPHECNMEERNAQYTRICQTIFARQAVSCSCIQMSADVDEPYCKLRVGSNFVEKTDVVIWLGDLNYRVELPRSSVGFLISHNLEKVLWAKDQLSRAVQRGEVFKGFQEGPLLFPPTYKYDIGTDNYDTSSKERVPSWTDRILYKVMETSFIKANLRGYTSINSVKTSDHRPVKAHLTLINMKNSS</sequence>
<dbReference type="InterPro" id="IPR046985">
    <property type="entry name" value="IP5"/>
</dbReference>
<name>A0ABP0X0U9_9BRYO</name>
<dbReference type="Gene3D" id="3.60.10.10">
    <property type="entry name" value="Endonuclease/exonuclease/phosphatase"/>
    <property type="match status" value="1"/>
</dbReference>
<dbReference type="SMART" id="SM00128">
    <property type="entry name" value="IPPc"/>
    <property type="match status" value="1"/>
</dbReference>
<dbReference type="Pfam" id="PF22669">
    <property type="entry name" value="Exo_endo_phos2"/>
    <property type="match status" value="1"/>
</dbReference>